<organism evidence="5 6">
    <name type="scientific">Actinospica durhamensis</name>
    <dbReference type="NCBI Taxonomy" id="1508375"/>
    <lineage>
        <taxon>Bacteria</taxon>
        <taxon>Bacillati</taxon>
        <taxon>Actinomycetota</taxon>
        <taxon>Actinomycetes</taxon>
        <taxon>Catenulisporales</taxon>
        <taxon>Actinospicaceae</taxon>
        <taxon>Actinospica</taxon>
    </lineage>
</organism>
<feature type="domain" description="Fibronectin type-III" evidence="4">
    <location>
        <begin position="303"/>
        <end position="389"/>
    </location>
</feature>
<feature type="signal peptide" evidence="3">
    <location>
        <begin position="1"/>
        <end position="43"/>
    </location>
</feature>
<feature type="chain" id="PRO_5037765063" evidence="3">
    <location>
        <begin position="44"/>
        <end position="753"/>
    </location>
</feature>
<dbReference type="GO" id="GO:0016798">
    <property type="term" value="F:hydrolase activity, acting on glycosyl bonds"/>
    <property type="evidence" value="ECO:0007669"/>
    <property type="project" value="UniProtKB-KW"/>
</dbReference>
<dbReference type="PANTHER" id="PTHR35040">
    <property type="match status" value="1"/>
</dbReference>
<name>A0A941EN17_9ACTN</name>
<dbReference type="CDD" id="cd00063">
    <property type="entry name" value="FN3"/>
    <property type="match status" value="2"/>
</dbReference>
<dbReference type="InterPro" id="IPR036116">
    <property type="entry name" value="FN3_sf"/>
</dbReference>
<dbReference type="Proteomes" id="UP000675781">
    <property type="component" value="Unassembled WGS sequence"/>
</dbReference>
<dbReference type="Pfam" id="PF12138">
    <property type="entry name" value="Spherulin4"/>
    <property type="match status" value="1"/>
</dbReference>
<dbReference type="SMART" id="SM00060">
    <property type="entry name" value="FN3"/>
    <property type="match status" value="2"/>
</dbReference>
<evidence type="ECO:0000259" key="4">
    <source>
        <dbReference type="PROSITE" id="PS50853"/>
    </source>
</evidence>
<evidence type="ECO:0000256" key="2">
    <source>
        <dbReference type="ARBA" id="ARBA00023326"/>
    </source>
</evidence>
<sequence length="753" mass="77322">MDPTTSTTRGRPRGGRRTRAVAAVTALLTAALGVWASAAPAQAAGSGTGQQLAIPAYIYPSGTGLTDWQDIAAGGSNVGFAIANVANGPSGAVDANWTTALSDAHSAGVKVLGYVDTGYFGTADGRLTRLGGASISDWLDQAESDVNQWYKLYGSSIGGIFFDDALNTCGTNNQYANLYAELSQYVKATHPGAFTVINPGIDVPSCYANSADVILRFEGSYSSYQSFTPESWESGYDPRKFMDIVYSTPSANLSTAVSLSKTDGAGYVFFTDAGLPNPYDVLPSYWSSELTDLPASSTGTPSTPATPTASGITGTGATLSWTSSSSVAGYDVYENGTYLGESTYTSGTSTYAVTGLKPSTTYSFTVKARDLAGDVSAASSAKSVTTSAAASSAPTVPTGLAANTTLANSTGLSWTASTSSDSTVAYYDVYEGGSLILTVPAADTSVQFDGLSPNTAYSFTVAAVDATGGTSSQTGAVSVTTLNPASAISSPSSTLTSSNATYSATFNYEYSFNDVCIDSDASSATGYQVTSSDGTVVGCDYLIESDVLYKYAGTGTDWTWASTGDTPTQSVSIAGGGFLYSWQITSSWLGSFASTEHVVFLGSGFSPTNNPAYSALVTVTEGASAVVAGASSFTASSASFSGVFNGTYTDDLVCLDTDDSTTTGYQESGGTATIGCDYLIDNDTLYKYAGTGTDWTWTALTGDSPNETVNGSTVSWGIETSWLTSPASTWRLVYSGSTSGAAAFSNTLTITES</sequence>
<dbReference type="SUPFAM" id="SSF51445">
    <property type="entry name" value="(Trans)glycosidases"/>
    <property type="match status" value="1"/>
</dbReference>
<dbReference type="AlphaFoldDB" id="A0A941EN17"/>
<dbReference type="RefSeq" id="WP_212529924.1">
    <property type="nucleotide sequence ID" value="NZ_JAGSOG010000095.1"/>
</dbReference>
<dbReference type="Pfam" id="PF00041">
    <property type="entry name" value="fn3"/>
    <property type="match status" value="2"/>
</dbReference>
<accession>A0A941EN17</accession>
<keyword evidence="2" id="KW-0119">Carbohydrate metabolism</keyword>
<dbReference type="InterPro" id="IPR013783">
    <property type="entry name" value="Ig-like_fold"/>
</dbReference>
<feature type="domain" description="Fibronectin type-III" evidence="4">
    <location>
        <begin position="393"/>
        <end position="484"/>
    </location>
</feature>
<dbReference type="PROSITE" id="PS50853">
    <property type="entry name" value="FN3"/>
    <property type="match status" value="2"/>
</dbReference>
<keyword evidence="3" id="KW-0732">Signal</keyword>
<dbReference type="PANTHER" id="PTHR35040:SF7">
    <property type="entry name" value="FIBRONECTIN TYPE-III DOMAIN-CONTAINING PROTEIN-RELATED"/>
    <property type="match status" value="1"/>
</dbReference>
<proteinExistence type="predicted"/>
<dbReference type="InterPro" id="IPR021986">
    <property type="entry name" value="Spherulin4"/>
</dbReference>
<evidence type="ECO:0000313" key="6">
    <source>
        <dbReference type="Proteomes" id="UP000675781"/>
    </source>
</evidence>
<evidence type="ECO:0000256" key="3">
    <source>
        <dbReference type="SAM" id="SignalP"/>
    </source>
</evidence>
<dbReference type="Gene3D" id="2.60.40.10">
    <property type="entry name" value="Immunoglobulins"/>
    <property type="match status" value="2"/>
</dbReference>
<keyword evidence="1" id="KW-0326">Glycosidase</keyword>
<dbReference type="GO" id="GO:0000272">
    <property type="term" value="P:polysaccharide catabolic process"/>
    <property type="evidence" value="ECO:0007669"/>
    <property type="project" value="UniProtKB-KW"/>
</dbReference>
<gene>
    <name evidence="5" type="ORF">KDL01_19300</name>
</gene>
<keyword evidence="2" id="KW-0624">Polysaccharide degradation</keyword>
<keyword evidence="1" id="KW-0378">Hydrolase</keyword>
<keyword evidence="6" id="KW-1185">Reference proteome</keyword>
<evidence type="ECO:0000313" key="5">
    <source>
        <dbReference type="EMBL" id="MBR7835430.1"/>
    </source>
</evidence>
<dbReference type="SUPFAM" id="SSF49265">
    <property type="entry name" value="Fibronectin type III"/>
    <property type="match status" value="1"/>
</dbReference>
<dbReference type="InterPro" id="IPR003961">
    <property type="entry name" value="FN3_dom"/>
</dbReference>
<dbReference type="InterPro" id="IPR017853">
    <property type="entry name" value="GH"/>
</dbReference>
<dbReference type="EMBL" id="JAGSOG010000095">
    <property type="protein sequence ID" value="MBR7835430.1"/>
    <property type="molecule type" value="Genomic_DNA"/>
</dbReference>
<reference evidence="5" key="1">
    <citation type="submission" date="2021-04" db="EMBL/GenBank/DDBJ databases">
        <title>Genome based classification of Actinospica acidithermotolerans sp. nov., an actinobacterium isolated from an Indonesian hot spring.</title>
        <authorList>
            <person name="Kusuma A.B."/>
            <person name="Putra K.E."/>
            <person name="Nafisah S."/>
            <person name="Loh J."/>
            <person name="Nouioui I."/>
            <person name="Goodfellow M."/>
        </authorList>
    </citation>
    <scope>NUCLEOTIDE SEQUENCE</scope>
    <source>
        <strain evidence="5">CSCA 57</strain>
    </source>
</reference>
<evidence type="ECO:0000256" key="1">
    <source>
        <dbReference type="ARBA" id="ARBA00023295"/>
    </source>
</evidence>
<comment type="caution">
    <text evidence="5">The sequence shown here is derived from an EMBL/GenBank/DDBJ whole genome shotgun (WGS) entry which is preliminary data.</text>
</comment>
<protein>
    <submittedName>
        <fullName evidence="5">Fibronectin type III domain-containing protein</fullName>
    </submittedName>
</protein>